<dbReference type="EMBL" id="QAON01000002">
    <property type="protein sequence ID" value="PTQ90710.1"/>
    <property type="molecule type" value="Genomic_DNA"/>
</dbReference>
<evidence type="ECO:0000313" key="1">
    <source>
        <dbReference type="EMBL" id="PTQ90710.1"/>
    </source>
</evidence>
<proteinExistence type="predicted"/>
<dbReference type="AlphaFoldDB" id="A0A2T5J2G4"/>
<sequence length="338" mass="37857">MPDKYTLRLVSPNPHDQLVMKSLMGILGQRACKNWSYAEDNFNADVVIVDVDNEYPDITMLQKNNHCHTIVSFSETARYVPQMRFSLSKPLRAKDILVLLSDIERILVIPTPVALTTTIPEKVTTQTVQTRLSYSGALDQLLRAAKQHQGEIVEVNLGHQFLYLDNRRKKIFVNGVFSVSQLTEKQMVYRTTDKVPFTALESLTFTDIFYELTLSQSSATLASDLSATDEFTIKQWPNMANSRHAKHMIRMAAYFSKQKASINKAAQDLALELNAIIGFINAVHSQDLLVSHPMMPLSNTTISDTRFGHSVNAQEPVVAKTASGLGGLFGRIRQKLGI</sequence>
<protein>
    <submittedName>
        <fullName evidence="1">Uncharacterized protein</fullName>
    </submittedName>
</protein>
<name>A0A2T5J2G4_9GAMM</name>
<accession>A0A2T5J2G4</accession>
<gene>
    <name evidence="1" type="ORF">C8N29_102110</name>
</gene>
<comment type="caution">
    <text evidence="1">The sequence shown here is derived from an EMBL/GenBank/DDBJ whole genome shotgun (WGS) entry which is preliminary data.</text>
</comment>
<organism evidence="1 2">
    <name type="scientific">Agitococcus lubricus</name>
    <dbReference type="NCBI Taxonomy" id="1077255"/>
    <lineage>
        <taxon>Bacteria</taxon>
        <taxon>Pseudomonadati</taxon>
        <taxon>Pseudomonadota</taxon>
        <taxon>Gammaproteobacteria</taxon>
        <taxon>Moraxellales</taxon>
        <taxon>Moraxellaceae</taxon>
        <taxon>Agitococcus</taxon>
    </lineage>
</organism>
<reference evidence="1 2" key="1">
    <citation type="submission" date="2018-04" db="EMBL/GenBank/DDBJ databases">
        <title>Genomic Encyclopedia of Archaeal and Bacterial Type Strains, Phase II (KMG-II): from individual species to whole genera.</title>
        <authorList>
            <person name="Goeker M."/>
        </authorList>
    </citation>
    <scope>NUCLEOTIDE SEQUENCE [LARGE SCALE GENOMIC DNA]</scope>
    <source>
        <strain evidence="1 2">DSM 5822</strain>
    </source>
</reference>
<evidence type="ECO:0000313" key="2">
    <source>
        <dbReference type="Proteomes" id="UP000244223"/>
    </source>
</evidence>
<dbReference type="RefSeq" id="WP_107864556.1">
    <property type="nucleotide sequence ID" value="NZ_QAON01000002.1"/>
</dbReference>
<dbReference type="Proteomes" id="UP000244223">
    <property type="component" value="Unassembled WGS sequence"/>
</dbReference>
<keyword evidence="2" id="KW-1185">Reference proteome</keyword>